<name>A0A6D2KYT0_9BRAS</name>
<reference evidence="3" key="1">
    <citation type="submission" date="2020-01" db="EMBL/GenBank/DDBJ databases">
        <authorList>
            <person name="Mishra B."/>
        </authorList>
    </citation>
    <scope>NUCLEOTIDE SEQUENCE [LARGE SCALE GENOMIC DNA]</scope>
</reference>
<organism evidence="3 4">
    <name type="scientific">Microthlaspi erraticum</name>
    <dbReference type="NCBI Taxonomy" id="1685480"/>
    <lineage>
        <taxon>Eukaryota</taxon>
        <taxon>Viridiplantae</taxon>
        <taxon>Streptophyta</taxon>
        <taxon>Embryophyta</taxon>
        <taxon>Tracheophyta</taxon>
        <taxon>Spermatophyta</taxon>
        <taxon>Magnoliopsida</taxon>
        <taxon>eudicotyledons</taxon>
        <taxon>Gunneridae</taxon>
        <taxon>Pentapetalae</taxon>
        <taxon>rosids</taxon>
        <taxon>malvids</taxon>
        <taxon>Brassicales</taxon>
        <taxon>Brassicaceae</taxon>
        <taxon>Coluteocarpeae</taxon>
        <taxon>Microthlaspi</taxon>
    </lineage>
</organism>
<gene>
    <name evidence="3" type="ORF">MERR_LOCUS44603</name>
</gene>
<feature type="region of interest" description="Disordered" evidence="1">
    <location>
        <begin position="458"/>
        <end position="482"/>
    </location>
</feature>
<comment type="caution">
    <text evidence="3">The sequence shown here is derived from an EMBL/GenBank/DDBJ whole genome shotgun (WGS) entry which is preliminary data.</text>
</comment>
<feature type="region of interest" description="Disordered" evidence="1">
    <location>
        <begin position="205"/>
        <end position="311"/>
    </location>
</feature>
<dbReference type="EMBL" id="CACVBM020001684">
    <property type="protein sequence ID" value="CAA7057367.1"/>
    <property type="molecule type" value="Genomic_DNA"/>
</dbReference>
<proteinExistence type="predicted"/>
<evidence type="ECO:0000313" key="4">
    <source>
        <dbReference type="Proteomes" id="UP000467841"/>
    </source>
</evidence>
<dbReference type="Proteomes" id="UP000467841">
    <property type="component" value="Unassembled WGS sequence"/>
</dbReference>
<dbReference type="InterPro" id="IPR029472">
    <property type="entry name" value="Copia-like_N"/>
</dbReference>
<evidence type="ECO:0000313" key="3">
    <source>
        <dbReference type="EMBL" id="CAA7057367.1"/>
    </source>
</evidence>
<feature type="compositionally biased region" description="Basic and acidic residues" evidence="1">
    <location>
        <begin position="285"/>
        <end position="297"/>
    </location>
</feature>
<feature type="domain" description="Retrotransposon Copia-like N-terminal" evidence="2">
    <location>
        <begin position="16"/>
        <end position="57"/>
    </location>
</feature>
<keyword evidence="4" id="KW-1185">Reference proteome</keyword>
<dbReference type="AlphaFoldDB" id="A0A6D2KYT0"/>
<dbReference type="PANTHER" id="PTHR47481">
    <property type="match status" value="1"/>
</dbReference>
<feature type="compositionally biased region" description="Low complexity" evidence="1">
    <location>
        <begin position="211"/>
        <end position="236"/>
    </location>
</feature>
<feature type="compositionally biased region" description="Polar residues" evidence="1">
    <location>
        <begin position="466"/>
        <end position="480"/>
    </location>
</feature>
<dbReference type="Pfam" id="PF14244">
    <property type="entry name" value="Retrotran_gag_3"/>
    <property type="match status" value="1"/>
</dbReference>
<dbReference type="PANTHER" id="PTHR47481:SF10">
    <property type="entry name" value="COPIA-LIKE POLYPROTEIN_RETROTRANSPOSON"/>
    <property type="match status" value="1"/>
</dbReference>
<protein>
    <recommendedName>
        <fullName evidence="2">Retrotransposon Copia-like N-terminal domain-containing protein</fullName>
    </recommendedName>
</protein>
<dbReference type="OrthoDB" id="1752173at2759"/>
<sequence>MAEAQDPFPFPSNLHVTSSVTIKLNDSNYLLWKTQFESLLRSQKLLGFVTGQTPPPPATVLITVNNEQVHQPNPVFEAWQCTDQLILSWLFGILTEEVLGYVHVLSTSHEVWMALADNFNLFLESLICVDVYINSLLKPVDESMKIFTFLNGLGREYDPISTVIQSSMSRFPPPTFNDVVSDVSGFDHRLQSYDVSTDVSPHMAFQTQRFGPSQRGRGGSYSRFGNSRGRGSGFSTRGREQAKPETKDVVPTRNAVPSSSSSSPDTQLQTVVSEADIQKTASPKPETKDDVPKRKEVPSSSSSSSPDSQLQTVVPRVVYIQKVASLNPVTQPVQSISRPVTGRNLLWNQAAPVKKLVWKPVSGRSPSSCQASSSRDIQLQTMVPRDDIQKTASPKLEAQHVQSMSRPVSTPIIPREQAAPLISVVQTSTPSFARSMSSAGRLGSPPHSQTYIPKSYEHPIVGSPGFNHSSSQPKATSSLPPYSHPPPISVSSQSCFPINVSSWDLSYCGLLWTGGSSSNRDTTTTITGNHRTDLYNTPVTTSTQPTNNVQFGKAANLGISGRSKSHSEESMPHFSFYSYWQMDELAQTQRQMANMDMSLLAMRNQDDFSYFSFGSSSNPELHGPFRAGTCQVNQLMRVIEKMVRNRIVSFRYVEKPNLRDLLRGLELTTLFGSSIGLCLSV</sequence>
<accession>A0A6D2KYT0</accession>
<feature type="compositionally biased region" description="Basic and acidic residues" evidence="1">
    <location>
        <begin position="237"/>
        <end position="250"/>
    </location>
</feature>
<evidence type="ECO:0000256" key="1">
    <source>
        <dbReference type="SAM" id="MobiDB-lite"/>
    </source>
</evidence>
<evidence type="ECO:0000259" key="2">
    <source>
        <dbReference type="Pfam" id="PF14244"/>
    </source>
</evidence>